<feature type="region of interest" description="Disordered" evidence="5">
    <location>
        <begin position="216"/>
        <end position="242"/>
    </location>
</feature>
<evidence type="ECO:0000256" key="2">
    <source>
        <dbReference type="ARBA" id="ARBA00022692"/>
    </source>
</evidence>
<evidence type="ECO:0000313" key="7">
    <source>
        <dbReference type="EMBL" id="RPA85545.1"/>
    </source>
</evidence>
<dbReference type="STRING" id="1160509.A0A3N4IHC0"/>
<dbReference type="AlphaFoldDB" id="A0A3N4IHC0"/>
<keyword evidence="4 6" id="KW-0472">Membrane</keyword>
<sequence length="400" mass="44557">MNLVHAHSSTCDNLASLVSRERISFYGCVKNGVTIHIYLFFPRVAARRYQSFRDPHIIGNQLRQSHFFTPDPMPRFSEPLKWTSKPINNSGEGISRLLMTLLSGQQQYLDAENQLINVSHTRSSLFIYQLVASEWHITIDHFANLMTALEDDRELLAPLPNDTSGRISLMQARRLLLEYKDMIHDTLQCLQREEGSRIQPEPELLLSPHLKMSRTSTSTMLSEASNNSAPSSTSGKSKLSQVPPRFTPGISVPNATFLESIVGDFLSLDRSIHILIERANKAAAAHMSFLAIQESRRAMEQAEVVRRLTSLAFVFIPLTFTTGIFGMNVQGLQADGVSPWIPVVLAVAVTSVTLGLNWFSGRPRIDLDIFAKIERFQKSLGDAELFGSGSAGSRSNGEKV</sequence>
<evidence type="ECO:0000256" key="5">
    <source>
        <dbReference type="SAM" id="MobiDB-lite"/>
    </source>
</evidence>
<dbReference type="Pfam" id="PF01544">
    <property type="entry name" value="CorA"/>
    <property type="match status" value="1"/>
</dbReference>
<evidence type="ECO:0000256" key="4">
    <source>
        <dbReference type="ARBA" id="ARBA00023136"/>
    </source>
</evidence>
<dbReference type="InterPro" id="IPR002523">
    <property type="entry name" value="MgTranspt_CorA/ZnTranspt_ZntB"/>
</dbReference>
<reference evidence="7 8" key="1">
    <citation type="journal article" date="2018" name="Nat. Ecol. Evol.">
        <title>Pezizomycetes genomes reveal the molecular basis of ectomycorrhizal truffle lifestyle.</title>
        <authorList>
            <person name="Murat C."/>
            <person name="Payen T."/>
            <person name="Noel B."/>
            <person name="Kuo A."/>
            <person name="Morin E."/>
            <person name="Chen J."/>
            <person name="Kohler A."/>
            <person name="Krizsan K."/>
            <person name="Balestrini R."/>
            <person name="Da Silva C."/>
            <person name="Montanini B."/>
            <person name="Hainaut M."/>
            <person name="Levati E."/>
            <person name="Barry K.W."/>
            <person name="Belfiori B."/>
            <person name="Cichocki N."/>
            <person name="Clum A."/>
            <person name="Dockter R.B."/>
            <person name="Fauchery L."/>
            <person name="Guy J."/>
            <person name="Iotti M."/>
            <person name="Le Tacon F."/>
            <person name="Lindquist E.A."/>
            <person name="Lipzen A."/>
            <person name="Malagnac F."/>
            <person name="Mello A."/>
            <person name="Molinier V."/>
            <person name="Miyauchi S."/>
            <person name="Poulain J."/>
            <person name="Riccioni C."/>
            <person name="Rubini A."/>
            <person name="Sitrit Y."/>
            <person name="Splivallo R."/>
            <person name="Traeger S."/>
            <person name="Wang M."/>
            <person name="Zifcakova L."/>
            <person name="Wipf D."/>
            <person name="Zambonelli A."/>
            <person name="Paolocci F."/>
            <person name="Nowrousian M."/>
            <person name="Ottonello S."/>
            <person name="Baldrian P."/>
            <person name="Spatafora J.W."/>
            <person name="Henrissat B."/>
            <person name="Nagy L.G."/>
            <person name="Aury J.M."/>
            <person name="Wincker P."/>
            <person name="Grigoriev I.V."/>
            <person name="Bonfante P."/>
            <person name="Martin F.M."/>
        </authorList>
    </citation>
    <scope>NUCLEOTIDE SEQUENCE [LARGE SCALE GENOMIC DNA]</scope>
    <source>
        <strain evidence="7 8">RN42</strain>
    </source>
</reference>
<evidence type="ECO:0000256" key="6">
    <source>
        <dbReference type="SAM" id="Phobius"/>
    </source>
</evidence>
<evidence type="ECO:0000256" key="1">
    <source>
        <dbReference type="ARBA" id="ARBA00004141"/>
    </source>
</evidence>
<gene>
    <name evidence="7" type="ORF">BJ508DRAFT_411948</name>
</gene>
<proteinExistence type="predicted"/>
<evidence type="ECO:0000256" key="3">
    <source>
        <dbReference type="ARBA" id="ARBA00022989"/>
    </source>
</evidence>
<protein>
    <recommendedName>
        <fullName evidence="9">Cora-domain-containing protein</fullName>
    </recommendedName>
</protein>
<feature type="compositionally biased region" description="Polar residues" evidence="5">
    <location>
        <begin position="216"/>
        <end position="240"/>
    </location>
</feature>
<dbReference type="SUPFAM" id="SSF144083">
    <property type="entry name" value="Magnesium transport protein CorA, transmembrane region"/>
    <property type="match status" value="1"/>
</dbReference>
<comment type="subcellular location">
    <subcellularLocation>
        <location evidence="1">Membrane</location>
        <topology evidence="1">Multi-pass membrane protein</topology>
    </subcellularLocation>
</comment>
<organism evidence="7 8">
    <name type="scientific">Ascobolus immersus RN42</name>
    <dbReference type="NCBI Taxonomy" id="1160509"/>
    <lineage>
        <taxon>Eukaryota</taxon>
        <taxon>Fungi</taxon>
        <taxon>Dikarya</taxon>
        <taxon>Ascomycota</taxon>
        <taxon>Pezizomycotina</taxon>
        <taxon>Pezizomycetes</taxon>
        <taxon>Pezizales</taxon>
        <taxon>Ascobolaceae</taxon>
        <taxon>Ascobolus</taxon>
    </lineage>
</organism>
<evidence type="ECO:0008006" key="9">
    <source>
        <dbReference type="Google" id="ProtNLM"/>
    </source>
</evidence>
<dbReference type="Proteomes" id="UP000275078">
    <property type="component" value="Unassembled WGS sequence"/>
</dbReference>
<feature type="transmembrane region" description="Helical" evidence="6">
    <location>
        <begin position="304"/>
        <end position="327"/>
    </location>
</feature>
<dbReference type="EMBL" id="ML119653">
    <property type="protein sequence ID" value="RPA85545.1"/>
    <property type="molecule type" value="Genomic_DNA"/>
</dbReference>
<name>A0A3N4IHC0_ASCIM</name>
<dbReference type="GO" id="GO:0016020">
    <property type="term" value="C:membrane"/>
    <property type="evidence" value="ECO:0007669"/>
    <property type="project" value="UniProtKB-SubCell"/>
</dbReference>
<keyword evidence="3 6" id="KW-1133">Transmembrane helix</keyword>
<dbReference type="Gene3D" id="1.20.58.340">
    <property type="entry name" value="Magnesium transport protein CorA, transmembrane region"/>
    <property type="match status" value="1"/>
</dbReference>
<feature type="transmembrane region" description="Helical" evidence="6">
    <location>
        <begin position="339"/>
        <end position="359"/>
    </location>
</feature>
<keyword evidence="8" id="KW-1185">Reference proteome</keyword>
<accession>A0A3N4IHC0</accession>
<dbReference type="GO" id="GO:0046873">
    <property type="term" value="F:metal ion transmembrane transporter activity"/>
    <property type="evidence" value="ECO:0007669"/>
    <property type="project" value="InterPro"/>
</dbReference>
<evidence type="ECO:0000313" key="8">
    <source>
        <dbReference type="Proteomes" id="UP000275078"/>
    </source>
</evidence>
<dbReference type="OrthoDB" id="3231000at2759"/>
<keyword evidence="2 6" id="KW-0812">Transmembrane</keyword>
<dbReference type="InterPro" id="IPR045863">
    <property type="entry name" value="CorA_TM1_TM2"/>
</dbReference>